<dbReference type="InterPro" id="IPR001254">
    <property type="entry name" value="Trypsin_dom"/>
</dbReference>
<dbReference type="InterPro" id="IPR043504">
    <property type="entry name" value="Peptidase_S1_PA_chymotrypsin"/>
</dbReference>
<keyword evidence="2 7" id="KW-0645">Protease</keyword>
<dbReference type="EMBL" id="JALLPJ020001239">
    <property type="protein sequence ID" value="KAL3773290.1"/>
    <property type="molecule type" value="Genomic_DNA"/>
</dbReference>
<dbReference type="GO" id="GO:0008236">
    <property type="term" value="F:serine-type peptidase activity"/>
    <property type="evidence" value="ECO:0007669"/>
    <property type="project" value="UniProtKB-KW"/>
</dbReference>
<feature type="region of interest" description="Disordered" evidence="8">
    <location>
        <begin position="281"/>
        <end position="303"/>
    </location>
</feature>
<dbReference type="PRINTS" id="PR00722">
    <property type="entry name" value="CHYMOTRYPSIN"/>
</dbReference>
<feature type="compositionally biased region" description="Pro residues" evidence="8">
    <location>
        <begin position="260"/>
        <end position="269"/>
    </location>
</feature>
<evidence type="ECO:0000259" key="9">
    <source>
        <dbReference type="PROSITE" id="PS50240"/>
    </source>
</evidence>
<dbReference type="Pfam" id="PF00089">
    <property type="entry name" value="Trypsin"/>
    <property type="match status" value="1"/>
</dbReference>
<dbReference type="GO" id="GO:0006508">
    <property type="term" value="P:proteolysis"/>
    <property type="evidence" value="ECO:0007669"/>
    <property type="project" value="UniProtKB-KW"/>
</dbReference>
<evidence type="ECO:0000256" key="3">
    <source>
        <dbReference type="ARBA" id="ARBA00022801"/>
    </source>
</evidence>
<evidence type="ECO:0000313" key="11">
    <source>
        <dbReference type="Proteomes" id="UP001530400"/>
    </source>
</evidence>
<feature type="domain" description="Peptidase S1" evidence="9">
    <location>
        <begin position="1"/>
        <end position="239"/>
    </location>
</feature>
<dbReference type="InterPro" id="IPR018114">
    <property type="entry name" value="TRYPSIN_HIS"/>
</dbReference>
<evidence type="ECO:0000313" key="10">
    <source>
        <dbReference type="EMBL" id="KAL3773290.1"/>
    </source>
</evidence>
<dbReference type="PANTHER" id="PTHR24276">
    <property type="entry name" value="POLYSERASE-RELATED"/>
    <property type="match status" value="1"/>
</dbReference>
<evidence type="ECO:0000256" key="1">
    <source>
        <dbReference type="ARBA" id="ARBA00007664"/>
    </source>
</evidence>
<dbReference type="Proteomes" id="UP001530400">
    <property type="component" value="Unassembled WGS sequence"/>
</dbReference>
<evidence type="ECO:0000256" key="7">
    <source>
        <dbReference type="RuleBase" id="RU363034"/>
    </source>
</evidence>
<dbReference type="InterPro" id="IPR001314">
    <property type="entry name" value="Peptidase_S1A"/>
</dbReference>
<protein>
    <recommendedName>
        <fullName evidence="9">Peptidase S1 domain-containing protein</fullName>
    </recommendedName>
</protein>
<name>A0ABD3NB89_9STRA</name>
<keyword evidence="5" id="KW-0843">Virulence</keyword>
<reference evidence="10 11" key="1">
    <citation type="submission" date="2024-10" db="EMBL/GenBank/DDBJ databases">
        <title>Updated reference genomes for cyclostephanoid diatoms.</title>
        <authorList>
            <person name="Roberts W.R."/>
            <person name="Alverson A.J."/>
        </authorList>
    </citation>
    <scope>NUCLEOTIDE SEQUENCE [LARGE SCALE GENOMIC DNA]</scope>
    <source>
        <strain evidence="10 11">AJA010-31</strain>
    </source>
</reference>
<dbReference type="SUPFAM" id="SSF50494">
    <property type="entry name" value="Trypsin-like serine proteases"/>
    <property type="match status" value="1"/>
</dbReference>
<accession>A0ABD3NB89</accession>
<organism evidence="10 11">
    <name type="scientific">Cyclotella atomus</name>
    <dbReference type="NCBI Taxonomy" id="382360"/>
    <lineage>
        <taxon>Eukaryota</taxon>
        <taxon>Sar</taxon>
        <taxon>Stramenopiles</taxon>
        <taxon>Ochrophyta</taxon>
        <taxon>Bacillariophyta</taxon>
        <taxon>Coscinodiscophyceae</taxon>
        <taxon>Thalassiosirophycidae</taxon>
        <taxon>Stephanodiscales</taxon>
        <taxon>Stephanodiscaceae</taxon>
        <taxon>Cyclotella</taxon>
    </lineage>
</organism>
<dbReference type="PROSITE" id="PS00134">
    <property type="entry name" value="TRYPSIN_HIS"/>
    <property type="match status" value="1"/>
</dbReference>
<keyword evidence="3 7" id="KW-0378">Hydrolase</keyword>
<dbReference type="Gene3D" id="2.40.10.10">
    <property type="entry name" value="Trypsin-like serine proteases"/>
    <property type="match status" value="1"/>
</dbReference>
<dbReference type="AlphaFoldDB" id="A0ABD3NB89"/>
<evidence type="ECO:0000256" key="8">
    <source>
        <dbReference type="SAM" id="MobiDB-lite"/>
    </source>
</evidence>
<dbReference type="FunFam" id="2.40.10.10:FF:000036">
    <property type="entry name" value="Trypsin beta"/>
    <property type="match status" value="1"/>
</dbReference>
<evidence type="ECO:0000256" key="4">
    <source>
        <dbReference type="ARBA" id="ARBA00022825"/>
    </source>
</evidence>
<keyword evidence="11" id="KW-1185">Reference proteome</keyword>
<dbReference type="SMART" id="SM00020">
    <property type="entry name" value="Tryp_SPc"/>
    <property type="match status" value="1"/>
</dbReference>
<dbReference type="InterPro" id="IPR050430">
    <property type="entry name" value="Peptidase_S1"/>
</dbReference>
<sequence>MGLSVSLSYRTKSVFTTTCIRTKFFKGGSLIAPDVILTAAHCAGGQYKAVIGRYDLGMTDGDAVPVKRELLHPRYNPSTTNNDFNLVFLTRQTTANVHIVELNKEASIPSHRDPVEVMGWGDTDPSEWSQRLADKLHAVEVNVVSNEQCSQAKGYVGWFNYESYEGAITTSMLCAKDSNQDSCQGDSGGPLVIKGNDSSGAKDVQVGVVSWGVGCADSSFPGVYSRVSSAYNWIRSEVCANSIKPPGSFQCGNIENEASSPPPPPPAPLPAVTVPIDVVTPPQTVETAPPPAPIPSIPEETSSSIPDSWSGIWCFFFGC</sequence>
<evidence type="ECO:0000256" key="2">
    <source>
        <dbReference type="ARBA" id="ARBA00022670"/>
    </source>
</evidence>
<proteinExistence type="inferred from homology"/>
<dbReference type="PROSITE" id="PS00135">
    <property type="entry name" value="TRYPSIN_SER"/>
    <property type="match status" value="1"/>
</dbReference>
<keyword evidence="4 7" id="KW-0720">Serine protease</keyword>
<comment type="similarity">
    <text evidence="1">Belongs to the peptidase S1 family.</text>
</comment>
<evidence type="ECO:0000256" key="6">
    <source>
        <dbReference type="ARBA" id="ARBA00023157"/>
    </source>
</evidence>
<gene>
    <name evidence="10" type="ORF">ACHAWO_003772</name>
</gene>
<comment type="caution">
    <text evidence="10">The sequence shown here is derived from an EMBL/GenBank/DDBJ whole genome shotgun (WGS) entry which is preliminary data.</text>
</comment>
<dbReference type="InterPro" id="IPR009003">
    <property type="entry name" value="Peptidase_S1_PA"/>
</dbReference>
<keyword evidence="6" id="KW-1015">Disulfide bond</keyword>
<feature type="region of interest" description="Disordered" evidence="8">
    <location>
        <begin position="252"/>
        <end position="271"/>
    </location>
</feature>
<dbReference type="CDD" id="cd00190">
    <property type="entry name" value="Tryp_SPc"/>
    <property type="match status" value="1"/>
</dbReference>
<dbReference type="PROSITE" id="PS50240">
    <property type="entry name" value="TRYPSIN_DOM"/>
    <property type="match status" value="1"/>
</dbReference>
<evidence type="ECO:0000256" key="5">
    <source>
        <dbReference type="ARBA" id="ARBA00023026"/>
    </source>
</evidence>
<dbReference type="PANTHER" id="PTHR24276:SF91">
    <property type="entry name" value="AT26814P-RELATED"/>
    <property type="match status" value="1"/>
</dbReference>
<dbReference type="InterPro" id="IPR033116">
    <property type="entry name" value="TRYPSIN_SER"/>
</dbReference>